<comment type="caution">
    <text evidence="1">The sequence shown here is derived from an EMBL/GenBank/DDBJ whole genome shotgun (WGS) entry which is preliminary data.</text>
</comment>
<sequence length="140" mass="15239">MISTKKLLRLAKNCQTAAKVGGKNVSLSRTSSTKEEASVARKGHFAVYTTNGKRFEVPLSYLANGVLIQLLIIAEEEFGIPGDGPMVLPLDASSMENLMSMIRRGLAPAQEKALLTSFTRCSSSYFSDDKAHPCRQIICI</sequence>
<evidence type="ECO:0000313" key="1">
    <source>
        <dbReference type="EMBL" id="KAI4311401.1"/>
    </source>
</evidence>
<dbReference type="EMBL" id="CM042890">
    <property type="protein sequence ID" value="KAI4311401.1"/>
    <property type="molecule type" value="Genomic_DNA"/>
</dbReference>
<protein>
    <submittedName>
        <fullName evidence="1">Uncharacterized protein</fullName>
    </submittedName>
</protein>
<gene>
    <name evidence="1" type="ORF">MLD38_036303</name>
</gene>
<organism evidence="1 2">
    <name type="scientific">Melastoma candidum</name>
    <dbReference type="NCBI Taxonomy" id="119954"/>
    <lineage>
        <taxon>Eukaryota</taxon>
        <taxon>Viridiplantae</taxon>
        <taxon>Streptophyta</taxon>
        <taxon>Embryophyta</taxon>
        <taxon>Tracheophyta</taxon>
        <taxon>Spermatophyta</taxon>
        <taxon>Magnoliopsida</taxon>
        <taxon>eudicotyledons</taxon>
        <taxon>Gunneridae</taxon>
        <taxon>Pentapetalae</taxon>
        <taxon>rosids</taxon>
        <taxon>malvids</taxon>
        <taxon>Myrtales</taxon>
        <taxon>Melastomataceae</taxon>
        <taxon>Melastomatoideae</taxon>
        <taxon>Melastomateae</taxon>
        <taxon>Melastoma</taxon>
    </lineage>
</organism>
<dbReference type="Proteomes" id="UP001057402">
    <property type="component" value="Chromosome 11"/>
</dbReference>
<reference evidence="2" key="1">
    <citation type="journal article" date="2023" name="Front. Plant Sci.">
        <title>Chromosomal-level genome assembly of Melastoma candidum provides insights into trichome evolution.</title>
        <authorList>
            <person name="Zhong Y."/>
            <person name="Wu W."/>
            <person name="Sun C."/>
            <person name="Zou P."/>
            <person name="Liu Y."/>
            <person name="Dai S."/>
            <person name="Zhou R."/>
        </authorList>
    </citation>
    <scope>NUCLEOTIDE SEQUENCE [LARGE SCALE GENOMIC DNA]</scope>
</reference>
<keyword evidence="2" id="KW-1185">Reference proteome</keyword>
<name>A0ACB9LJ54_9MYRT</name>
<accession>A0ACB9LJ54</accession>
<evidence type="ECO:0000313" key="2">
    <source>
        <dbReference type="Proteomes" id="UP001057402"/>
    </source>
</evidence>
<proteinExistence type="predicted"/>